<name>A0A1N7EA25_9EURY</name>
<keyword evidence="2" id="KW-1133">Transmembrane helix</keyword>
<organism evidence="3 4">
    <name type="scientific">Haladaptatus litoreus</name>
    <dbReference type="NCBI Taxonomy" id="553468"/>
    <lineage>
        <taxon>Archaea</taxon>
        <taxon>Methanobacteriati</taxon>
        <taxon>Methanobacteriota</taxon>
        <taxon>Stenosarchaea group</taxon>
        <taxon>Halobacteria</taxon>
        <taxon>Halobacteriales</taxon>
        <taxon>Haladaptataceae</taxon>
        <taxon>Haladaptatus</taxon>
    </lineage>
</organism>
<sequence length="52" mass="5934">MRMGKSKMREAGESEAERATETKEAGIRMVALWILLTIALFVLGRRARRRGE</sequence>
<evidence type="ECO:0000256" key="2">
    <source>
        <dbReference type="SAM" id="Phobius"/>
    </source>
</evidence>
<feature type="region of interest" description="Disordered" evidence="1">
    <location>
        <begin position="1"/>
        <end position="22"/>
    </location>
</feature>
<reference evidence="4" key="1">
    <citation type="submission" date="2017-01" db="EMBL/GenBank/DDBJ databases">
        <authorList>
            <person name="Varghese N."/>
            <person name="Submissions S."/>
        </authorList>
    </citation>
    <scope>NUCLEOTIDE SEQUENCE [LARGE SCALE GENOMIC DNA]</scope>
    <source>
        <strain evidence="4">CGMCC 1.7737</strain>
    </source>
</reference>
<dbReference type="RefSeq" id="WP_175609739.1">
    <property type="nucleotide sequence ID" value="NZ_FTNO01000005.1"/>
</dbReference>
<keyword evidence="2" id="KW-0812">Transmembrane</keyword>
<dbReference type="Proteomes" id="UP000186914">
    <property type="component" value="Unassembled WGS sequence"/>
</dbReference>
<protein>
    <submittedName>
        <fullName evidence="3">Uncharacterized protein</fullName>
    </submittedName>
</protein>
<keyword evidence="2" id="KW-0472">Membrane</keyword>
<dbReference type="EMBL" id="FTNO01000005">
    <property type="protein sequence ID" value="SIR84904.1"/>
    <property type="molecule type" value="Genomic_DNA"/>
</dbReference>
<accession>A0A1N7EA25</accession>
<evidence type="ECO:0000256" key="1">
    <source>
        <dbReference type="SAM" id="MobiDB-lite"/>
    </source>
</evidence>
<dbReference type="AlphaFoldDB" id="A0A1N7EA25"/>
<feature type="transmembrane region" description="Helical" evidence="2">
    <location>
        <begin position="25"/>
        <end position="43"/>
    </location>
</feature>
<proteinExistence type="predicted"/>
<feature type="compositionally biased region" description="Basic and acidic residues" evidence="1">
    <location>
        <begin position="7"/>
        <end position="22"/>
    </location>
</feature>
<evidence type="ECO:0000313" key="3">
    <source>
        <dbReference type="EMBL" id="SIR84904.1"/>
    </source>
</evidence>
<keyword evidence="4" id="KW-1185">Reference proteome</keyword>
<gene>
    <name evidence="3" type="ORF">SAMN05421858_4153</name>
</gene>
<evidence type="ECO:0000313" key="4">
    <source>
        <dbReference type="Proteomes" id="UP000186914"/>
    </source>
</evidence>